<evidence type="ECO:0000313" key="1">
    <source>
        <dbReference type="EMBL" id="KKS09343.1"/>
    </source>
</evidence>
<dbReference type="Gene3D" id="1.10.150.240">
    <property type="entry name" value="Putative phosphatase, domain 2"/>
    <property type="match status" value="1"/>
</dbReference>
<proteinExistence type="predicted"/>
<dbReference type="EMBL" id="LCBL01000002">
    <property type="protein sequence ID" value="KKS09343.1"/>
    <property type="molecule type" value="Genomic_DNA"/>
</dbReference>
<dbReference type="InterPro" id="IPR041492">
    <property type="entry name" value="HAD_2"/>
</dbReference>
<reference evidence="1 2" key="1">
    <citation type="journal article" date="2015" name="Nature">
        <title>rRNA introns, odd ribosomes, and small enigmatic genomes across a large radiation of phyla.</title>
        <authorList>
            <person name="Brown C.T."/>
            <person name="Hug L.A."/>
            <person name="Thomas B.C."/>
            <person name="Sharon I."/>
            <person name="Castelle C.J."/>
            <person name="Singh A."/>
            <person name="Wilkins M.J."/>
            <person name="Williams K.H."/>
            <person name="Banfield J.F."/>
        </authorList>
    </citation>
    <scope>NUCLEOTIDE SEQUENCE [LARGE SCALE GENOMIC DNA]</scope>
</reference>
<dbReference type="SUPFAM" id="SSF56784">
    <property type="entry name" value="HAD-like"/>
    <property type="match status" value="1"/>
</dbReference>
<dbReference type="PRINTS" id="PR00413">
    <property type="entry name" value="HADHALOGNASE"/>
</dbReference>
<dbReference type="AlphaFoldDB" id="A0A0G0Z8G6"/>
<dbReference type="NCBIfam" id="TIGR01549">
    <property type="entry name" value="HAD-SF-IA-v1"/>
    <property type="match status" value="1"/>
</dbReference>
<dbReference type="InterPro" id="IPR036412">
    <property type="entry name" value="HAD-like_sf"/>
</dbReference>
<dbReference type="InterPro" id="IPR023214">
    <property type="entry name" value="HAD_sf"/>
</dbReference>
<dbReference type="InterPro" id="IPR023198">
    <property type="entry name" value="PGP-like_dom2"/>
</dbReference>
<dbReference type="SFLD" id="SFLDS00003">
    <property type="entry name" value="Haloacid_Dehalogenase"/>
    <property type="match status" value="1"/>
</dbReference>
<evidence type="ECO:0000313" key="2">
    <source>
        <dbReference type="Proteomes" id="UP000033869"/>
    </source>
</evidence>
<dbReference type="Gene3D" id="3.40.50.1000">
    <property type="entry name" value="HAD superfamily/HAD-like"/>
    <property type="match status" value="1"/>
</dbReference>
<dbReference type="SFLD" id="SFLDG01135">
    <property type="entry name" value="C1.5.6:_HAD__Beta-PGM__Phospha"/>
    <property type="match status" value="1"/>
</dbReference>
<sequence>MFKLIIFDLDGTLVDSTQLSKMTYFEVLRKMGYDPELYWETHRKSSGLPYEEQLRRANPELVVRKDEYLRLYKEAHKTLIGKAVVEYPGVDAMLKSITIPKAIMTAKIGSSANVMIKDILKVDFDYISTHEMRQHHKPSPEPLLEICERFNVKPEEAIYVGDGVHDVECAKNAGVVSVAVAWGNYYTAEELENLKPDFLVYKPEEILEILNRISN</sequence>
<dbReference type="InterPro" id="IPR050155">
    <property type="entry name" value="HAD-like_hydrolase_sf"/>
</dbReference>
<dbReference type="PANTHER" id="PTHR43434:SF1">
    <property type="entry name" value="PHOSPHOGLYCOLATE PHOSPHATASE"/>
    <property type="match status" value="1"/>
</dbReference>
<dbReference type="GO" id="GO:0006281">
    <property type="term" value="P:DNA repair"/>
    <property type="evidence" value="ECO:0007669"/>
    <property type="project" value="TreeGrafter"/>
</dbReference>
<dbReference type="Pfam" id="PF13419">
    <property type="entry name" value="HAD_2"/>
    <property type="match status" value="1"/>
</dbReference>
<dbReference type="SFLD" id="SFLDG01129">
    <property type="entry name" value="C1.5:_HAD__Beta-PGM__Phosphata"/>
    <property type="match status" value="1"/>
</dbReference>
<dbReference type="Proteomes" id="UP000033869">
    <property type="component" value="Unassembled WGS sequence"/>
</dbReference>
<dbReference type="PANTHER" id="PTHR43434">
    <property type="entry name" value="PHOSPHOGLYCOLATE PHOSPHATASE"/>
    <property type="match status" value="1"/>
</dbReference>
<dbReference type="GO" id="GO:0008967">
    <property type="term" value="F:phosphoglycolate phosphatase activity"/>
    <property type="evidence" value="ECO:0007669"/>
    <property type="project" value="TreeGrafter"/>
</dbReference>
<name>A0A0G0Z8G6_UNCC2</name>
<organism evidence="1 2">
    <name type="scientific">candidate division CPR2 bacterium GW2011_GWC1_41_48</name>
    <dbReference type="NCBI Taxonomy" id="1618344"/>
    <lineage>
        <taxon>Bacteria</taxon>
        <taxon>Bacteria division CPR2</taxon>
    </lineage>
</organism>
<accession>A0A0G0Z8G6</accession>
<protein>
    <submittedName>
        <fullName evidence="1">Phosphoglycolate phosphatase</fullName>
    </submittedName>
</protein>
<dbReference type="InterPro" id="IPR006439">
    <property type="entry name" value="HAD-SF_hydro_IA"/>
</dbReference>
<comment type="caution">
    <text evidence="1">The sequence shown here is derived from an EMBL/GenBank/DDBJ whole genome shotgun (WGS) entry which is preliminary data.</text>
</comment>
<gene>
    <name evidence="1" type="ORF">UU65_C0002G0121</name>
</gene>